<feature type="compositionally biased region" description="Polar residues" evidence="1">
    <location>
        <begin position="343"/>
        <end position="358"/>
    </location>
</feature>
<evidence type="ECO:0000256" key="1">
    <source>
        <dbReference type="SAM" id="MobiDB-lite"/>
    </source>
</evidence>
<feature type="compositionally biased region" description="Acidic residues" evidence="1">
    <location>
        <begin position="476"/>
        <end position="487"/>
    </location>
</feature>
<feature type="compositionally biased region" description="Basic and acidic residues" evidence="1">
    <location>
        <begin position="432"/>
        <end position="441"/>
    </location>
</feature>
<feature type="compositionally biased region" description="Acidic residues" evidence="1">
    <location>
        <begin position="459"/>
        <end position="469"/>
    </location>
</feature>
<dbReference type="PANTHER" id="PTHR36005">
    <property type="entry name" value="DNA LIGASE-LIKE PROTEIN"/>
    <property type="match status" value="1"/>
</dbReference>
<protein>
    <submittedName>
        <fullName evidence="2">Uncharacterized protein</fullName>
    </submittedName>
</protein>
<name>A0AAV6P9D1_9ROSI</name>
<proteinExistence type="predicted"/>
<feature type="non-terminal residue" evidence="2">
    <location>
        <position position="1"/>
    </location>
</feature>
<feature type="compositionally biased region" description="Basic and acidic residues" evidence="1">
    <location>
        <begin position="315"/>
        <end position="331"/>
    </location>
</feature>
<gene>
    <name evidence="2" type="ORF">SDJN03_01868</name>
</gene>
<dbReference type="AlphaFoldDB" id="A0AAV6P9D1"/>
<keyword evidence="3" id="KW-1185">Reference proteome</keyword>
<sequence length="801" mass="89810">MDSDDDFQLLSSPELDSPLVSGRQLKRLKKGSAAVSEDFARVDDRFTSGEMGEFSRIDDRFDEMRELSATEFEADDSDGLNGQDLDDSDELQQSGSGSRDLDEGGDLEPNLGLDGEENDSGVEKALEFDAVAGVDEKAEDQSLGVGEESGEVMIGELEKKRPSLDAFEDEREAKRRKSKNKRLKSSGEPGDFNETAVSKRTLEKERREYVEQLRAESQRLLRDTRGAAFKPMPLVRKPISSVLEKIRLRKLEFSRKSTIIENAIFDDDNDDGFTEVVIKHRLSVEGRSDSIDKECEDVDQVAADVEDQKDSLCIDERSNGRNMPSDRERATDAISEALRPPVNDTQELFSDSQTSNGDDISDEMSKNPLQENFTPSVLAMNLKHESAPLDDVLDETSSSRLQENFTPSVLAMNLRLDSAAIDDESDEEDNDKENVNPRPHDSSNLPSSESGDPVKAFVDDEAEEEDDSDHDMRFQDEEEDEDSDSEELKDMIATAYEENPLDNERRNELHQKWLEQQDAAGTEDLLQKLKCGSNFSKPVLLEDENNEGENDDLEFCETAEEDLLPLNVARMNIRKVKQMLPQMYTDEDDQYMSDDEETERRLARELIFDKADGKSTFLSPAEDESTKQVFGLIKKLNVVPDVKKRPKAQLFSDPILSGVGKNTSSKSSFLGRSSNSSLSSSHKHGSSTNGRSFIFGRDNSNSRSAIPTMEESSEEGQCENKPTRVSSAKFSYSQVRPNAQNTAPETKSCSSLFDILRQSSLQLQRKPCTFGEESTQMSSAFASFKLEKTHMKKLIKTEGRF</sequence>
<feature type="compositionally biased region" description="Basic residues" evidence="1">
    <location>
        <begin position="174"/>
        <end position="184"/>
    </location>
</feature>
<evidence type="ECO:0000313" key="3">
    <source>
        <dbReference type="Proteomes" id="UP000685013"/>
    </source>
</evidence>
<reference evidence="2 3" key="1">
    <citation type="journal article" date="2021" name="Hortic Res">
        <title>The domestication of Cucurbita argyrosperma as revealed by the genome of its wild relative.</title>
        <authorList>
            <person name="Barrera-Redondo J."/>
            <person name="Sanchez-de la Vega G."/>
            <person name="Aguirre-Liguori J.A."/>
            <person name="Castellanos-Morales G."/>
            <person name="Gutierrez-Guerrero Y.T."/>
            <person name="Aguirre-Dugua X."/>
            <person name="Aguirre-Planter E."/>
            <person name="Tenaillon M.I."/>
            <person name="Lira-Saade R."/>
            <person name="Eguiarte L.E."/>
        </authorList>
    </citation>
    <scope>NUCLEOTIDE SEQUENCE [LARGE SCALE GENOMIC DNA]</scope>
    <source>
        <strain evidence="2">JBR-2021</strain>
    </source>
</reference>
<feature type="region of interest" description="Disordered" evidence="1">
    <location>
        <begin position="315"/>
        <end position="369"/>
    </location>
</feature>
<dbReference type="PANTHER" id="PTHR36005:SF1">
    <property type="entry name" value="DNA LIGASE-LIKE PROTEIN"/>
    <property type="match status" value="1"/>
</dbReference>
<organism evidence="2 3">
    <name type="scientific">Cucurbita argyrosperma subsp. sororia</name>
    <dbReference type="NCBI Taxonomy" id="37648"/>
    <lineage>
        <taxon>Eukaryota</taxon>
        <taxon>Viridiplantae</taxon>
        <taxon>Streptophyta</taxon>
        <taxon>Embryophyta</taxon>
        <taxon>Tracheophyta</taxon>
        <taxon>Spermatophyta</taxon>
        <taxon>Magnoliopsida</taxon>
        <taxon>eudicotyledons</taxon>
        <taxon>Gunneridae</taxon>
        <taxon>Pentapetalae</taxon>
        <taxon>rosids</taxon>
        <taxon>fabids</taxon>
        <taxon>Cucurbitales</taxon>
        <taxon>Cucurbitaceae</taxon>
        <taxon>Cucurbiteae</taxon>
        <taxon>Cucurbita</taxon>
    </lineage>
</organism>
<accession>A0AAV6P9D1</accession>
<comment type="caution">
    <text evidence="2">The sequence shown here is derived from an EMBL/GenBank/DDBJ whole genome shotgun (WGS) entry which is preliminary data.</text>
</comment>
<feature type="region of interest" description="Disordered" evidence="1">
    <location>
        <begin position="41"/>
        <end position="60"/>
    </location>
</feature>
<feature type="region of interest" description="Disordered" evidence="1">
    <location>
        <begin position="1"/>
        <end position="33"/>
    </location>
</feature>
<dbReference type="EMBL" id="JAGKQH010000001">
    <property type="protein sequence ID" value="KAG6608526.1"/>
    <property type="molecule type" value="Genomic_DNA"/>
</dbReference>
<feature type="compositionally biased region" description="Acidic residues" evidence="1">
    <location>
        <begin position="422"/>
        <end position="431"/>
    </location>
</feature>
<feature type="compositionally biased region" description="Low complexity" evidence="1">
    <location>
        <begin position="663"/>
        <end position="680"/>
    </location>
</feature>
<feature type="region of interest" description="Disordered" evidence="1">
    <location>
        <begin position="66"/>
        <end position="203"/>
    </location>
</feature>
<feature type="region of interest" description="Disordered" evidence="1">
    <location>
        <begin position="422"/>
        <end position="491"/>
    </location>
</feature>
<dbReference type="Proteomes" id="UP000685013">
    <property type="component" value="Chromosome 1"/>
</dbReference>
<feature type="compositionally biased region" description="Acidic residues" evidence="1">
    <location>
        <begin position="72"/>
        <end position="90"/>
    </location>
</feature>
<evidence type="ECO:0000313" key="2">
    <source>
        <dbReference type="EMBL" id="KAG6608526.1"/>
    </source>
</evidence>
<feature type="region of interest" description="Disordered" evidence="1">
    <location>
        <begin position="654"/>
        <end position="728"/>
    </location>
</feature>